<gene>
    <name evidence="1" type="ORF">GCM10023144_10300</name>
</gene>
<organism evidence="1 2">
    <name type="scientific">Pigmentiphaga soli</name>
    <dbReference type="NCBI Taxonomy" id="1007095"/>
    <lineage>
        <taxon>Bacteria</taxon>
        <taxon>Pseudomonadati</taxon>
        <taxon>Pseudomonadota</taxon>
        <taxon>Betaproteobacteria</taxon>
        <taxon>Burkholderiales</taxon>
        <taxon>Alcaligenaceae</taxon>
        <taxon>Pigmentiphaga</taxon>
    </lineage>
</organism>
<dbReference type="RefSeq" id="WP_345247023.1">
    <property type="nucleotide sequence ID" value="NZ_BAABFO010000004.1"/>
</dbReference>
<dbReference type="Pfam" id="PF13618">
    <property type="entry name" value="Gluconate_2-dh3"/>
    <property type="match status" value="1"/>
</dbReference>
<keyword evidence="2" id="KW-1185">Reference proteome</keyword>
<sequence length="215" mass="24066">MAHQASRHFFYLLPSEARFLDAAVERLIPTDEQGPGACAAGVTEYIDRQLASVWGVHGRNYRFGPWQDGTPQQGYQSALVPQQVYRMGIQEVDAWCRGEHRQPFSFLDETAQENILTQLEKGAVGLPNVPPRLFFDMLYGNTMEGFFSDPVYGGNRDKIGWKLLGFPGIASAAYVEHMARHGVAYRVEPVAIEDVLQGRVEIDAGGYPKHVLPER</sequence>
<accession>A0ABP8GLR3</accession>
<evidence type="ECO:0000313" key="1">
    <source>
        <dbReference type="EMBL" id="GAA4326617.1"/>
    </source>
</evidence>
<reference evidence="2" key="1">
    <citation type="journal article" date="2019" name="Int. J. Syst. Evol. Microbiol.">
        <title>The Global Catalogue of Microorganisms (GCM) 10K type strain sequencing project: providing services to taxonomists for standard genome sequencing and annotation.</title>
        <authorList>
            <consortium name="The Broad Institute Genomics Platform"/>
            <consortium name="The Broad Institute Genome Sequencing Center for Infectious Disease"/>
            <person name="Wu L."/>
            <person name="Ma J."/>
        </authorList>
    </citation>
    <scope>NUCLEOTIDE SEQUENCE [LARGE SCALE GENOMIC DNA]</scope>
    <source>
        <strain evidence="2">JCM 17666</strain>
    </source>
</reference>
<dbReference type="EMBL" id="BAABFO010000004">
    <property type="protein sequence ID" value="GAA4326617.1"/>
    <property type="molecule type" value="Genomic_DNA"/>
</dbReference>
<protein>
    <recommendedName>
        <fullName evidence="3">Gluconate 2-dehydrogenase</fullName>
    </recommendedName>
</protein>
<evidence type="ECO:0008006" key="3">
    <source>
        <dbReference type="Google" id="ProtNLM"/>
    </source>
</evidence>
<evidence type="ECO:0000313" key="2">
    <source>
        <dbReference type="Proteomes" id="UP001501671"/>
    </source>
</evidence>
<dbReference type="InterPro" id="IPR027056">
    <property type="entry name" value="Gluconate_2DH_su3"/>
</dbReference>
<proteinExistence type="predicted"/>
<name>A0ABP8GLR3_9BURK</name>
<comment type="caution">
    <text evidence="1">The sequence shown here is derived from an EMBL/GenBank/DDBJ whole genome shotgun (WGS) entry which is preliminary data.</text>
</comment>
<dbReference type="Proteomes" id="UP001501671">
    <property type="component" value="Unassembled WGS sequence"/>
</dbReference>